<keyword evidence="1" id="KW-0175">Coiled coil</keyword>
<feature type="coiled-coil region" evidence="1">
    <location>
        <begin position="795"/>
        <end position="825"/>
    </location>
</feature>
<evidence type="ECO:0000313" key="4">
    <source>
        <dbReference type="EMBL" id="KAK3053994.1"/>
    </source>
</evidence>
<dbReference type="GO" id="GO:0003729">
    <property type="term" value="F:mRNA binding"/>
    <property type="evidence" value="ECO:0007669"/>
    <property type="project" value="TreeGrafter"/>
</dbReference>
<dbReference type="EMBL" id="JAWDJX010000013">
    <property type="protein sequence ID" value="KAK3053994.1"/>
    <property type="molecule type" value="Genomic_DNA"/>
</dbReference>
<dbReference type="PROSITE" id="PS50882">
    <property type="entry name" value="YTH"/>
    <property type="match status" value="1"/>
</dbReference>
<feature type="region of interest" description="Disordered" evidence="2">
    <location>
        <begin position="469"/>
        <end position="521"/>
    </location>
</feature>
<evidence type="ECO:0000256" key="1">
    <source>
        <dbReference type="SAM" id="Coils"/>
    </source>
</evidence>
<feature type="compositionally biased region" description="Polar residues" evidence="2">
    <location>
        <begin position="84"/>
        <end position="112"/>
    </location>
</feature>
<dbReference type="Pfam" id="PF04146">
    <property type="entry name" value="YTH"/>
    <property type="match status" value="1"/>
</dbReference>
<dbReference type="Proteomes" id="UP001271007">
    <property type="component" value="Unassembled WGS sequence"/>
</dbReference>
<evidence type="ECO:0000313" key="5">
    <source>
        <dbReference type="Proteomes" id="UP001271007"/>
    </source>
</evidence>
<name>A0AAJ0GA20_9PEZI</name>
<feature type="region of interest" description="Disordered" evidence="2">
    <location>
        <begin position="1"/>
        <end position="113"/>
    </location>
</feature>
<dbReference type="PANTHER" id="PTHR12357">
    <property type="entry name" value="YTH YT521-B HOMOLOGY DOMAIN-CONTAINING"/>
    <property type="match status" value="1"/>
</dbReference>
<evidence type="ECO:0000256" key="2">
    <source>
        <dbReference type="SAM" id="MobiDB-lite"/>
    </source>
</evidence>
<feature type="region of interest" description="Disordered" evidence="2">
    <location>
        <begin position="867"/>
        <end position="923"/>
    </location>
</feature>
<accession>A0AAJ0GA20</accession>
<feature type="compositionally biased region" description="Low complexity" evidence="2">
    <location>
        <begin position="32"/>
        <end position="62"/>
    </location>
</feature>
<comment type="caution">
    <text evidence="4">The sequence shown here is derived from an EMBL/GenBank/DDBJ whole genome shotgun (WGS) entry which is preliminary data.</text>
</comment>
<dbReference type="CDD" id="cd21134">
    <property type="entry name" value="YTH"/>
    <property type="match status" value="1"/>
</dbReference>
<feature type="compositionally biased region" description="Low complexity" evidence="2">
    <location>
        <begin position="869"/>
        <end position="882"/>
    </location>
</feature>
<reference evidence="4" key="1">
    <citation type="submission" date="2023-04" db="EMBL/GenBank/DDBJ databases">
        <title>Black Yeasts Isolated from many extreme environments.</title>
        <authorList>
            <person name="Coleine C."/>
            <person name="Stajich J.E."/>
            <person name="Selbmann L."/>
        </authorList>
    </citation>
    <scope>NUCLEOTIDE SEQUENCE</scope>
    <source>
        <strain evidence="4">CCFEE 5312</strain>
    </source>
</reference>
<protein>
    <recommendedName>
        <fullName evidence="3">YTH domain-containing protein</fullName>
    </recommendedName>
</protein>
<dbReference type="InterPro" id="IPR045168">
    <property type="entry name" value="YTH_prot"/>
</dbReference>
<dbReference type="Gene3D" id="3.10.590.10">
    <property type="entry name" value="ph1033 like domains"/>
    <property type="match status" value="1"/>
</dbReference>
<dbReference type="InterPro" id="IPR007275">
    <property type="entry name" value="YTH_domain"/>
</dbReference>
<proteinExistence type="predicted"/>
<feature type="compositionally biased region" description="Basic and acidic residues" evidence="2">
    <location>
        <begin position="890"/>
        <end position="901"/>
    </location>
</feature>
<keyword evidence="5" id="KW-1185">Reference proteome</keyword>
<sequence length="923" mass="100711">MSGSDGRAGESQRKVSYAEAAARPPPINTNIARASTAADLATASTGPASSAGASTEATSLSSPWTPGPVPDYIQSPKIPKKVSWDTTVKSTLSSRGDVATSESPPQRSTTKANVGLGIGTTYQYTHSNLPEPSSSPYTYQPTDSTANSYPLVQYPWGSARDFADQHRILPDSLLSPPLPNAGSSYNAPVGFGRKNYTTNAGIVSYHSASDVTDPFATSDLPSRPDSAADSALSIGLGSGGTGPSDLTEIEGQEIGAIAGFEWVEQRNHPKSFRNKAKYQPHDIKEAFFSAWYTLKALNSERMKLPSNARVICIKSEFVANIHTALQVSSWVAMEKVGLRINRVWDARTSKDDKVFLMFSVNGYKSYCGLAEMSGPFDLGGANLEAWDRGGDGSKQWGTIPITWLYVKNVAYGWFNHIHHDHNDGAITNMWNGMHFPTEAGHAVVKTFIERPHFTNMMCWDKQGPYTPYKVPQPWQLDPELTSNAPRNPQDNDRRGKKGRREDGQQVQQQIEDGRTFINRPDADRAYDAPETSRKAVPMAPWHSRKTNDEAGRVVGEIQDAQPTPMRTFYNKQQTPQVHVTPPTSDGPGSPGPIRGQIVHIPAYVDEYGNCKPITPGGHHLPTMSTQSPGFGPGYNQGTPQQYFPTPHAPFGGMQSRPSNPGYLGSTYTPKYDNRFFSGPMNSPGPRSPMAPQTVRHMQSESHLTDVFATPGHHHPAAAMARMASPVIIGNPPNSKKRGNNIDSLKRVAGSANFIPRAPGSASSYAPSFDTNSYAAGTPHTYNDYATSSAADSDPEKFVEEKKKELLKTNKELMETSRRMINIENELAQHRYKNDPRATKDHDHERYEGDEPQGIHAWVSTSSLEKDNISPVSSWKGGSVVGSEINSENSEMEHRLAQDVDRLVASPKSSVNGAKSTDGGVRLQ</sequence>
<organism evidence="4 5">
    <name type="scientific">Extremus antarcticus</name>
    <dbReference type="NCBI Taxonomy" id="702011"/>
    <lineage>
        <taxon>Eukaryota</taxon>
        <taxon>Fungi</taxon>
        <taxon>Dikarya</taxon>
        <taxon>Ascomycota</taxon>
        <taxon>Pezizomycotina</taxon>
        <taxon>Dothideomycetes</taxon>
        <taxon>Dothideomycetidae</taxon>
        <taxon>Mycosphaerellales</taxon>
        <taxon>Extremaceae</taxon>
        <taxon>Extremus</taxon>
    </lineage>
</organism>
<gene>
    <name evidence="4" type="ORF">LTR09_004770</name>
</gene>
<feature type="compositionally biased region" description="Basic and acidic residues" evidence="2">
    <location>
        <begin position="489"/>
        <end position="503"/>
    </location>
</feature>
<dbReference type="AlphaFoldDB" id="A0AAJ0GA20"/>
<feature type="domain" description="YTH" evidence="3">
    <location>
        <begin position="308"/>
        <end position="447"/>
    </location>
</feature>
<evidence type="ECO:0000259" key="3">
    <source>
        <dbReference type="PROSITE" id="PS50882"/>
    </source>
</evidence>